<evidence type="ECO:0000313" key="4">
    <source>
        <dbReference type="Proteomes" id="UP000230069"/>
    </source>
</evidence>
<dbReference type="GO" id="GO:0016788">
    <property type="term" value="F:hydrolase activity, acting on ester bonds"/>
    <property type="evidence" value="ECO:0007669"/>
    <property type="project" value="InterPro"/>
</dbReference>
<dbReference type="InterPro" id="IPR045136">
    <property type="entry name" value="Iah1-like"/>
</dbReference>
<dbReference type="Proteomes" id="UP000230069">
    <property type="component" value="Unassembled WGS sequence"/>
</dbReference>
<dbReference type="Gene3D" id="3.40.50.1110">
    <property type="entry name" value="SGNH hydrolase"/>
    <property type="match status" value="1"/>
</dbReference>
<name>A0A2G5C904_AQUCA</name>
<dbReference type="InterPro" id="IPR036514">
    <property type="entry name" value="SGNH_hydro_sf"/>
</dbReference>
<dbReference type="EMBL" id="KZ305093">
    <property type="protein sequence ID" value="PIA27764.1"/>
    <property type="molecule type" value="Genomic_DNA"/>
</dbReference>
<dbReference type="Pfam" id="PF00657">
    <property type="entry name" value="Lipase_GDSL"/>
    <property type="match status" value="1"/>
</dbReference>
<dbReference type="OrthoDB" id="671439at2759"/>
<evidence type="ECO:0000256" key="1">
    <source>
        <dbReference type="ARBA" id="ARBA00008668"/>
    </source>
</evidence>
<proteinExistence type="inferred from homology"/>
<evidence type="ECO:0000313" key="3">
    <source>
        <dbReference type="EMBL" id="PIA27764.1"/>
    </source>
</evidence>
<dbReference type="FunFam" id="3.40.50.1110:FF:000002">
    <property type="entry name" value="isoamyl acetate-hydrolyzing esterase 1 homolog"/>
    <property type="match status" value="1"/>
</dbReference>
<dbReference type="SUPFAM" id="SSF52266">
    <property type="entry name" value="SGNH hydrolase"/>
    <property type="match status" value="1"/>
</dbReference>
<evidence type="ECO:0000256" key="2">
    <source>
        <dbReference type="ARBA" id="ARBA00022801"/>
    </source>
</evidence>
<accession>A0A2G5C904</accession>
<dbReference type="InterPro" id="IPR001087">
    <property type="entry name" value="GDSL"/>
</dbReference>
<dbReference type="CDD" id="cd01838">
    <property type="entry name" value="Isoamyl_acetate_hydrolase_like"/>
    <property type="match status" value="1"/>
</dbReference>
<organism evidence="3 4">
    <name type="scientific">Aquilegia coerulea</name>
    <name type="common">Rocky mountain columbine</name>
    <dbReference type="NCBI Taxonomy" id="218851"/>
    <lineage>
        <taxon>Eukaryota</taxon>
        <taxon>Viridiplantae</taxon>
        <taxon>Streptophyta</taxon>
        <taxon>Embryophyta</taxon>
        <taxon>Tracheophyta</taxon>
        <taxon>Spermatophyta</taxon>
        <taxon>Magnoliopsida</taxon>
        <taxon>Ranunculales</taxon>
        <taxon>Ranunculaceae</taxon>
        <taxon>Thalictroideae</taxon>
        <taxon>Aquilegia</taxon>
    </lineage>
</organism>
<dbReference type="PANTHER" id="PTHR14209:SF9">
    <property type="entry name" value="GDSL ESTERASE_LIPASE CPRD49"/>
    <property type="match status" value="1"/>
</dbReference>
<gene>
    <name evidence="3" type="ORF">AQUCO_07600138v1</name>
</gene>
<keyword evidence="4" id="KW-1185">Reference proteome</keyword>
<reference evidence="3 4" key="1">
    <citation type="submission" date="2017-09" db="EMBL/GenBank/DDBJ databases">
        <title>WGS assembly of Aquilegia coerulea Goldsmith.</title>
        <authorList>
            <person name="Hodges S."/>
            <person name="Kramer E."/>
            <person name="Nordborg M."/>
            <person name="Tomkins J."/>
            <person name="Borevitz J."/>
            <person name="Derieg N."/>
            <person name="Yan J."/>
            <person name="Mihaltcheva S."/>
            <person name="Hayes R.D."/>
            <person name="Rokhsar D."/>
        </authorList>
    </citation>
    <scope>NUCLEOTIDE SEQUENCE [LARGE SCALE GENOMIC DNA]</scope>
    <source>
        <strain evidence="4">cv. Goldsmith</strain>
    </source>
</reference>
<dbReference type="AlphaFoldDB" id="A0A2G5C904"/>
<comment type="similarity">
    <text evidence="1">Belongs to the 'GDSL' lipolytic enzyme family.</text>
</comment>
<sequence>MVGPLRPKFVLFGSSIVQLSYTNGGWGAYLTTVYSRQADIVLRGYSGWNSKRALAIVDQVFPQDAVVQPDLVITYFGGNDAMEYNPSGTSPHVPLEEYIENMRKIALHLKGLSDKTRLIFLSCPPLNEEQYISAHGNEMIRTNEASERYSEALLKLCKEIGVKAIDLFNSIRRKDNWENISFTDGIHLSAEGSSVVAEEIEKVLKQAEWEPSLNSDSMPTEFP</sequence>
<dbReference type="PANTHER" id="PTHR14209">
    <property type="entry name" value="ISOAMYL ACETATE-HYDROLYZING ESTERASE 1"/>
    <property type="match status" value="1"/>
</dbReference>
<keyword evidence="2" id="KW-0378">Hydrolase</keyword>
<dbReference type="STRING" id="218851.A0A2G5C904"/>
<protein>
    <submittedName>
        <fullName evidence="3">Uncharacterized protein</fullName>
    </submittedName>
</protein>
<dbReference type="InParanoid" id="A0A2G5C904"/>